<dbReference type="PANTHER" id="PTHR30472">
    <property type="entry name" value="FERRIC ENTEROBACTIN TRANSPORT SYSTEM PERMEASE PROTEIN"/>
    <property type="match status" value="1"/>
</dbReference>
<feature type="transmembrane region" description="Helical" evidence="8">
    <location>
        <begin position="128"/>
        <end position="150"/>
    </location>
</feature>
<evidence type="ECO:0000256" key="8">
    <source>
        <dbReference type="SAM" id="Phobius"/>
    </source>
</evidence>
<keyword evidence="3" id="KW-0813">Transport</keyword>
<feature type="transmembrane region" description="Helical" evidence="8">
    <location>
        <begin position="46"/>
        <end position="65"/>
    </location>
</feature>
<dbReference type="GO" id="GO:0022857">
    <property type="term" value="F:transmembrane transporter activity"/>
    <property type="evidence" value="ECO:0007669"/>
    <property type="project" value="InterPro"/>
</dbReference>
<keyword evidence="6 8" id="KW-1133">Transmembrane helix</keyword>
<dbReference type="CDD" id="cd06550">
    <property type="entry name" value="TM_ABC_iron-siderophores_like"/>
    <property type="match status" value="1"/>
</dbReference>
<evidence type="ECO:0000256" key="2">
    <source>
        <dbReference type="ARBA" id="ARBA00007935"/>
    </source>
</evidence>
<keyword evidence="7 8" id="KW-0472">Membrane</keyword>
<dbReference type="SUPFAM" id="SSF81345">
    <property type="entry name" value="ABC transporter involved in vitamin B12 uptake, BtuC"/>
    <property type="match status" value="1"/>
</dbReference>
<organism evidence="9 10">
    <name type="scientific">Puniceibacterium sediminis</name>
    <dbReference type="NCBI Taxonomy" id="1608407"/>
    <lineage>
        <taxon>Bacteria</taxon>
        <taxon>Pseudomonadati</taxon>
        <taxon>Pseudomonadota</taxon>
        <taxon>Alphaproteobacteria</taxon>
        <taxon>Rhodobacterales</taxon>
        <taxon>Paracoccaceae</taxon>
        <taxon>Puniceibacterium</taxon>
    </lineage>
</organism>
<dbReference type="Proteomes" id="UP000198417">
    <property type="component" value="Unassembled WGS sequence"/>
</dbReference>
<keyword evidence="10" id="KW-1185">Reference proteome</keyword>
<feature type="transmembrane region" description="Helical" evidence="8">
    <location>
        <begin position="286"/>
        <end position="304"/>
    </location>
</feature>
<evidence type="ECO:0000256" key="3">
    <source>
        <dbReference type="ARBA" id="ARBA00022448"/>
    </source>
</evidence>
<dbReference type="OrthoDB" id="9811975at2"/>
<dbReference type="EMBL" id="FZNN01000038">
    <property type="protein sequence ID" value="SNR85730.1"/>
    <property type="molecule type" value="Genomic_DNA"/>
</dbReference>
<dbReference type="GO" id="GO:0033214">
    <property type="term" value="P:siderophore-iron import into cell"/>
    <property type="evidence" value="ECO:0007669"/>
    <property type="project" value="TreeGrafter"/>
</dbReference>
<proteinExistence type="inferred from homology"/>
<evidence type="ECO:0000313" key="9">
    <source>
        <dbReference type="EMBL" id="SNR85730.1"/>
    </source>
</evidence>
<accession>A0A238ZQW2</accession>
<evidence type="ECO:0000313" key="10">
    <source>
        <dbReference type="Proteomes" id="UP000198417"/>
    </source>
</evidence>
<dbReference type="PANTHER" id="PTHR30472:SF27">
    <property type="entry name" value="PETROBACTIN IMPORT SYSTEM PERMEASE PROTEIN YCLN"/>
    <property type="match status" value="1"/>
</dbReference>
<keyword evidence="4" id="KW-1003">Cell membrane</keyword>
<dbReference type="AlphaFoldDB" id="A0A238ZQW2"/>
<sequence>MRPVLLVAGALTALFFLSLALGAGRLGTGSDAVWLLAVSRLPRTAAAMLAGAGLAVAGVIMQMLARNRFVEPATVGTGQAAGLGLVAVALLAPGAPLWFRMLVAMASALLATAGFLALVRRLPFRDPLLVPLTGIVYGGILAAVTGFIAYENDLLQYIDIWMNGEFSGVMLGRYEFLWLAGAATLVAYAFANRFTIAGMGEEMSLSLGLSYGQVMALGLAIVSVVTAVTVVTVGMLPFVGLVVPNIASQLRGDHLRRSLPLLASAGAGLVLTCDILGRIIWYPYEIPVGTILGVIGAAVFIWMLQGRRADAG</sequence>
<evidence type="ECO:0000256" key="1">
    <source>
        <dbReference type="ARBA" id="ARBA00004651"/>
    </source>
</evidence>
<keyword evidence="5 8" id="KW-0812">Transmembrane</keyword>
<gene>
    <name evidence="9" type="ORF">SAMN06265370_1387</name>
</gene>
<dbReference type="GO" id="GO:0005886">
    <property type="term" value="C:plasma membrane"/>
    <property type="evidence" value="ECO:0007669"/>
    <property type="project" value="UniProtKB-SubCell"/>
</dbReference>
<protein>
    <submittedName>
        <fullName evidence="9">Iron complex transport system permease protein</fullName>
    </submittedName>
</protein>
<evidence type="ECO:0000256" key="5">
    <source>
        <dbReference type="ARBA" id="ARBA00022692"/>
    </source>
</evidence>
<name>A0A238ZQW2_9RHOB</name>
<evidence type="ECO:0000256" key="7">
    <source>
        <dbReference type="ARBA" id="ARBA00023136"/>
    </source>
</evidence>
<comment type="similarity">
    <text evidence="2">Belongs to the binding-protein-dependent transport system permease family. FecCD subfamily.</text>
</comment>
<comment type="subcellular location">
    <subcellularLocation>
        <location evidence="1">Cell membrane</location>
        <topology evidence="1">Multi-pass membrane protein</topology>
    </subcellularLocation>
</comment>
<reference evidence="9 10" key="1">
    <citation type="submission" date="2017-06" db="EMBL/GenBank/DDBJ databases">
        <authorList>
            <person name="Kim H.J."/>
            <person name="Triplett B.A."/>
        </authorList>
    </citation>
    <scope>NUCLEOTIDE SEQUENCE [LARGE SCALE GENOMIC DNA]</scope>
    <source>
        <strain evidence="9 10">DSM 29052</strain>
    </source>
</reference>
<evidence type="ECO:0000256" key="6">
    <source>
        <dbReference type="ARBA" id="ARBA00022989"/>
    </source>
</evidence>
<dbReference type="Gene3D" id="1.10.3470.10">
    <property type="entry name" value="ABC transporter involved in vitamin B12 uptake, BtuC"/>
    <property type="match status" value="1"/>
</dbReference>
<evidence type="ECO:0000256" key="4">
    <source>
        <dbReference type="ARBA" id="ARBA00022475"/>
    </source>
</evidence>
<dbReference type="Pfam" id="PF01032">
    <property type="entry name" value="FecCD"/>
    <property type="match status" value="1"/>
</dbReference>
<dbReference type="InterPro" id="IPR037294">
    <property type="entry name" value="ABC_BtuC-like"/>
</dbReference>
<feature type="transmembrane region" description="Helical" evidence="8">
    <location>
        <begin position="203"/>
        <end position="222"/>
    </location>
</feature>
<feature type="transmembrane region" description="Helical" evidence="8">
    <location>
        <begin position="228"/>
        <end position="247"/>
    </location>
</feature>
<feature type="transmembrane region" description="Helical" evidence="8">
    <location>
        <begin position="98"/>
        <end position="119"/>
    </location>
</feature>
<feature type="transmembrane region" description="Helical" evidence="8">
    <location>
        <begin position="72"/>
        <end position="92"/>
    </location>
</feature>
<feature type="transmembrane region" description="Helical" evidence="8">
    <location>
        <begin position="170"/>
        <end position="191"/>
    </location>
</feature>
<dbReference type="InterPro" id="IPR000522">
    <property type="entry name" value="ABC_transptr_permease_BtuC"/>
</dbReference>
<feature type="transmembrane region" description="Helical" evidence="8">
    <location>
        <begin position="259"/>
        <end position="280"/>
    </location>
</feature>